<dbReference type="RefSeq" id="WP_020932598.1">
    <property type="nucleotide sequence ID" value="NC_021917.1"/>
</dbReference>
<feature type="transmembrane region" description="Helical" evidence="1">
    <location>
        <begin position="169"/>
        <end position="187"/>
    </location>
</feature>
<reference evidence="3" key="2">
    <citation type="journal article" date="2016" name="Environ. Microbiol. Rep.">
        <title>Analysis of defence systems and a conjugative IncP-1 plasmid in the marine polyaromatic hydrocarbons-degrading bacterium Cycloclasticus sp. 78-ME.</title>
        <authorList>
            <person name="Yakimov M.M."/>
            <person name="Crisafi F."/>
            <person name="Messina E."/>
            <person name="Smedile F."/>
            <person name="Lopatina A."/>
            <person name="Denaro R."/>
            <person name="Pieper D.H."/>
            <person name="Golyshin P.N."/>
            <person name="Giuliano L."/>
        </authorList>
    </citation>
    <scope>NUCLEOTIDE SEQUENCE [LARGE SCALE GENOMIC DNA]</scope>
    <source>
        <strain evidence="3">78-ME</strain>
    </source>
</reference>
<keyword evidence="1" id="KW-0472">Membrane</keyword>
<feature type="transmembrane region" description="Helical" evidence="1">
    <location>
        <begin position="42"/>
        <end position="63"/>
    </location>
</feature>
<evidence type="ECO:0000256" key="1">
    <source>
        <dbReference type="SAM" id="Phobius"/>
    </source>
</evidence>
<keyword evidence="1" id="KW-1133">Transmembrane helix</keyword>
<dbReference type="EMBL" id="CP005996">
    <property type="protein sequence ID" value="AGS39760.1"/>
    <property type="molecule type" value="Genomic_DNA"/>
</dbReference>
<dbReference type="HOGENOM" id="CLU_1254225_0_0_6"/>
<dbReference type="AlphaFoldDB" id="S5TX96"/>
<dbReference type="Proteomes" id="UP000015380">
    <property type="component" value="Chromosome"/>
</dbReference>
<proteinExistence type="predicted"/>
<evidence type="ECO:0000313" key="2">
    <source>
        <dbReference type="EMBL" id="AGS39760.1"/>
    </source>
</evidence>
<accession>S5TX96</accession>
<feature type="transmembrane region" description="Helical" evidence="1">
    <location>
        <begin position="84"/>
        <end position="108"/>
    </location>
</feature>
<gene>
    <name evidence="2" type="ORF">CYCME_1432</name>
</gene>
<feature type="transmembrane region" description="Helical" evidence="1">
    <location>
        <begin position="128"/>
        <end position="149"/>
    </location>
</feature>
<dbReference type="eggNOG" id="COG2717">
    <property type="taxonomic scope" value="Bacteria"/>
</dbReference>
<feature type="transmembrane region" description="Helical" evidence="1">
    <location>
        <begin position="15"/>
        <end position="36"/>
    </location>
</feature>
<keyword evidence="1" id="KW-0812">Transmembrane</keyword>
<dbReference type="PATRIC" id="fig|1198232.3.peg.1420"/>
<reference evidence="2 3" key="1">
    <citation type="submission" date="2013-05" db="EMBL/GenBank/DDBJ databases">
        <title>Between feast and famine: a lifestyle of most important marine PAH-degrading bacterium Cycloclasticus sp. 7ME.</title>
        <authorList>
            <person name="Yakimov M.M."/>
            <person name="Messina E."/>
            <person name="Genovese M."/>
            <person name="Denaro R."/>
            <person name="Crisafi F."/>
            <person name="Russo D."/>
            <person name="Cappello S."/>
            <person name="Santisi S."/>
            <person name="Smedile F."/>
            <person name="Golyshina O.V."/>
            <person name="Tran H."/>
            <person name="Pieper D.H."/>
            <person name="Golyshin P.N."/>
            <person name="Giuliano L."/>
        </authorList>
    </citation>
    <scope>NUCLEOTIDE SEQUENCE [LARGE SCALE GENOMIC DNA]</scope>
    <source>
        <strain evidence="2 3">78-ME</strain>
    </source>
</reference>
<organism evidence="2 3">
    <name type="scientific">Cycloclasticus zancles 78-ME</name>
    <dbReference type="NCBI Taxonomy" id="1198232"/>
    <lineage>
        <taxon>Bacteria</taxon>
        <taxon>Pseudomonadati</taxon>
        <taxon>Pseudomonadota</taxon>
        <taxon>Gammaproteobacteria</taxon>
        <taxon>Thiotrichales</taxon>
        <taxon>Piscirickettsiaceae</taxon>
        <taxon>Cycloclasticus</taxon>
    </lineage>
</organism>
<protein>
    <submittedName>
        <fullName evidence="2">Uncharacterized protein</fullName>
    </submittedName>
</protein>
<evidence type="ECO:0000313" key="3">
    <source>
        <dbReference type="Proteomes" id="UP000015380"/>
    </source>
</evidence>
<feature type="transmembrane region" description="Helical" evidence="1">
    <location>
        <begin position="193"/>
        <end position="214"/>
    </location>
</feature>
<name>S5TX96_9GAMM</name>
<sequence length="220" mass="25090">MSNTYNARLKKPSRLIWHSAIFFTSVALITFFFIIAPGEKTIFKLSIGTAYASMILLSITLLIGPWNIYAKNKNPLSSYPRRDIGIWAGIIGIIHIVIGLQVHFGGVFLRYFIYPPNEQHILPIRYDLFGLANHTGLISGLIMIVLLAISSDFSLRKLGVKKWKKTQRFSYLGAGLIIIHGVIYQLLEKRNMTLVLIFLTVFLITCFAQLYGYINHRKRI</sequence>
<keyword evidence="3" id="KW-1185">Reference proteome</keyword>
<dbReference type="KEGG" id="cza:CYCME_1432"/>